<feature type="compositionally biased region" description="Low complexity" evidence="1">
    <location>
        <begin position="135"/>
        <end position="145"/>
    </location>
</feature>
<evidence type="ECO:0000313" key="5">
    <source>
        <dbReference type="Proteomes" id="UP001596044"/>
    </source>
</evidence>
<feature type="region of interest" description="Disordered" evidence="1">
    <location>
        <begin position="131"/>
        <end position="183"/>
    </location>
</feature>
<dbReference type="RefSeq" id="WP_270885310.1">
    <property type="nucleotide sequence ID" value="NZ_JAQFVF010000088.1"/>
</dbReference>
<proteinExistence type="predicted"/>
<dbReference type="InterPro" id="IPR019251">
    <property type="entry name" value="DUF2231_TM"/>
</dbReference>
<keyword evidence="5" id="KW-1185">Reference proteome</keyword>
<organism evidence="4 5">
    <name type="scientific">Paenibacillus aestuarii</name>
    <dbReference type="NCBI Taxonomy" id="516965"/>
    <lineage>
        <taxon>Bacteria</taxon>
        <taxon>Bacillati</taxon>
        <taxon>Bacillota</taxon>
        <taxon>Bacilli</taxon>
        <taxon>Bacillales</taxon>
        <taxon>Paenibacillaceae</taxon>
        <taxon>Paenibacillus</taxon>
    </lineage>
</organism>
<keyword evidence="2" id="KW-0472">Membrane</keyword>
<evidence type="ECO:0000259" key="3">
    <source>
        <dbReference type="Pfam" id="PF09990"/>
    </source>
</evidence>
<feature type="compositionally biased region" description="Gly residues" evidence="1">
    <location>
        <begin position="146"/>
        <end position="176"/>
    </location>
</feature>
<protein>
    <submittedName>
        <fullName evidence="4">DUF2231 domain-containing protein</fullName>
    </submittedName>
</protein>
<keyword evidence="2" id="KW-0812">Transmembrane</keyword>
<dbReference type="EMBL" id="JBHSMJ010000026">
    <property type="protein sequence ID" value="MFC5450491.1"/>
    <property type="molecule type" value="Genomic_DNA"/>
</dbReference>
<evidence type="ECO:0000256" key="2">
    <source>
        <dbReference type="SAM" id="Phobius"/>
    </source>
</evidence>
<sequence>MDYLLKNAHFIFTHFPIALLIFSLVFDLLALIFKKREWHAAGWLSLTVGTLGAIASVITGPEGMRNPMVHTHELYAKLTMFAAILLTVIRIGLLVWKKREIGGNPIYLTGALIAVILVSYTGHLGGQMVHRPFNPNGGPMMQNPAGGPGQGGQGAPGQGQRQGGQGQGQGQSGGSGQNTPAAK</sequence>
<feature type="domain" description="DUF2231" evidence="3">
    <location>
        <begin position="8"/>
        <end position="131"/>
    </location>
</feature>
<feature type="transmembrane region" description="Helical" evidence="2">
    <location>
        <begin position="40"/>
        <end position="58"/>
    </location>
</feature>
<reference evidence="5" key="1">
    <citation type="journal article" date="2019" name="Int. J. Syst. Evol. Microbiol.">
        <title>The Global Catalogue of Microorganisms (GCM) 10K type strain sequencing project: providing services to taxonomists for standard genome sequencing and annotation.</title>
        <authorList>
            <consortium name="The Broad Institute Genomics Platform"/>
            <consortium name="The Broad Institute Genome Sequencing Center for Infectious Disease"/>
            <person name="Wu L."/>
            <person name="Ma J."/>
        </authorList>
    </citation>
    <scope>NUCLEOTIDE SEQUENCE [LARGE SCALE GENOMIC DNA]</scope>
    <source>
        <strain evidence="5">KACC 11904</strain>
    </source>
</reference>
<dbReference type="Proteomes" id="UP001596044">
    <property type="component" value="Unassembled WGS sequence"/>
</dbReference>
<evidence type="ECO:0000256" key="1">
    <source>
        <dbReference type="SAM" id="MobiDB-lite"/>
    </source>
</evidence>
<feature type="transmembrane region" description="Helical" evidence="2">
    <location>
        <begin position="12"/>
        <end position="33"/>
    </location>
</feature>
<accession>A0ABW0KC37</accession>
<dbReference type="Pfam" id="PF09990">
    <property type="entry name" value="DUF2231"/>
    <property type="match status" value="1"/>
</dbReference>
<gene>
    <name evidence="4" type="ORF">ACFPOG_19750</name>
</gene>
<name>A0ABW0KC37_9BACL</name>
<keyword evidence="2" id="KW-1133">Transmembrane helix</keyword>
<evidence type="ECO:0000313" key="4">
    <source>
        <dbReference type="EMBL" id="MFC5450491.1"/>
    </source>
</evidence>
<feature type="transmembrane region" description="Helical" evidence="2">
    <location>
        <begin position="108"/>
        <end position="126"/>
    </location>
</feature>
<feature type="transmembrane region" description="Helical" evidence="2">
    <location>
        <begin position="78"/>
        <end position="96"/>
    </location>
</feature>
<comment type="caution">
    <text evidence="4">The sequence shown here is derived from an EMBL/GenBank/DDBJ whole genome shotgun (WGS) entry which is preliminary data.</text>
</comment>